<dbReference type="PANTHER" id="PTHR33990">
    <property type="entry name" value="PROTEIN YJDN-RELATED"/>
    <property type="match status" value="1"/>
</dbReference>
<evidence type="ECO:0000313" key="4">
    <source>
        <dbReference type="EMBL" id="EMR13873.1"/>
    </source>
</evidence>
<dbReference type="RefSeq" id="WP_009725648.1">
    <property type="nucleotide sequence ID" value="NZ_APHR01000013.1"/>
</dbReference>
<accession>M7NYH0</accession>
<keyword evidence="5" id="KW-1185">Reference proteome</keyword>
<dbReference type="InterPro" id="IPR011008">
    <property type="entry name" value="Dimeric_a/b-barrel"/>
</dbReference>
<evidence type="ECO:0000313" key="5">
    <source>
        <dbReference type="Proteomes" id="UP000012019"/>
    </source>
</evidence>
<dbReference type="Gene3D" id="3.30.70.1060">
    <property type="entry name" value="Dimeric alpha+beta barrel"/>
    <property type="match status" value="1"/>
</dbReference>
<dbReference type="eggNOG" id="COG3795">
    <property type="taxonomic scope" value="Bacteria"/>
</dbReference>
<dbReference type="PATRIC" id="fig|1286106.3.peg.609"/>
<name>M7NYH0_9GAMM</name>
<dbReference type="InterPro" id="IPR005545">
    <property type="entry name" value="YCII"/>
</dbReference>
<dbReference type="Pfam" id="PF00903">
    <property type="entry name" value="Glyoxalase"/>
    <property type="match status" value="1"/>
</dbReference>
<dbReference type="EMBL" id="APHR01000013">
    <property type="protein sequence ID" value="EMR13873.1"/>
    <property type="molecule type" value="Genomic_DNA"/>
</dbReference>
<gene>
    <name evidence="4" type="ORF">MPL1_03048</name>
</gene>
<dbReference type="InterPro" id="IPR004360">
    <property type="entry name" value="Glyas_Fos-R_dOase_dom"/>
</dbReference>
<dbReference type="Proteomes" id="UP000012019">
    <property type="component" value="Unassembled WGS sequence"/>
</dbReference>
<dbReference type="OrthoDB" id="9795306at2"/>
<sequence>MKFIIIRKADANTEAGMPPSNEQLSQMADYNIELANAGMFISGDGLKPSQLGAKIQIRNGQPIVTDGPFTETKEVIAGFTMITANSRAEALDWAQRWPEQDVDLELRQVYELSDFAPGSGLSKHQQLADRLQKQPASTSSYLLFDGNCREAFAFYADVLGGEIVMQMTAAESPMADEMPTEFADKILHVSLQVGSWLLMGSDCPPGMYEKPQGFHVQIGFNDVSQGEQTFKKLAEGGEIIMPFAETFWAERFGMLRDRFGTPWMLNCAQCL</sequence>
<dbReference type="STRING" id="1286106.MPL1_03048"/>
<dbReference type="CDD" id="cd06588">
    <property type="entry name" value="PhnB_like"/>
    <property type="match status" value="1"/>
</dbReference>
<dbReference type="SUPFAM" id="SSF54909">
    <property type="entry name" value="Dimeric alpha+beta barrel"/>
    <property type="match status" value="1"/>
</dbReference>
<reference evidence="4 5" key="1">
    <citation type="journal article" date="2013" name="Genome Announc.">
        <title>Draft Genome Sequence of Methylophaga lonarensis MPLT, a Haloalkaliphilic (Non-Methane-Utilizing) Methylotroph.</title>
        <authorList>
            <person name="Shetty S.A."/>
            <person name="Marathe N.P."/>
            <person name="Munot H."/>
            <person name="Antony C.P."/>
            <person name="Dhotre D.P."/>
            <person name="Murrell J.C."/>
            <person name="Shouche Y.S."/>
        </authorList>
    </citation>
    <scope>NUCLEOTIDE SEQUENCE [LARGE SCALE GENOMIC DNA]</scope>
    <source>
        <strain evidence="4 5">MPL</strain>
    </source>
</reference>
<dbReference type="AlphaFoldDB" id="M7NYH0"/>
<feature type="domain" description="YCII-related" evidence="3">
    <location>
        <begin position="1"/>
        <end position="111"/>
    </location>
</feature>
<organism evidence="4 5">
    <name type="scientific">Methylophaga lonarensis MPL</name>
    <dbReference type="NCBI Taxonomy" id="1286106"/>
    <lineage>
        <taxon>Bacteria</taxon>
        <taxon>Pseudomonadati</taxon>
        <taxon>Pseudomonadota</taxon>
        <taxon>Gammaproteobacteria</taxon>
        <taxon>Thiotrichales</taxon>
        <taxon>Piscirickettsiaceae</taxon>
        <taxon>Methylophaga</taxon>
    </lineage>
</organism>
<dbReference type="InterPro" id="IPR029068">
    <property type="entry name" value="Glyas_Bleomycin-R_OHBP_Dase"/>
</dbReference>
<comment type="caution">
    <text evidence="4">The sequence shown here is derived from an EMBL/GenBank/DDBJ whole genome shotgun (WGS) entry which is preliminary data.</text>
</comment>
<dbReference type="PANTHER" id="PTHR33990:SF1">
    <property type="entry name" value="PROTEIN YJDN"/>
    <property type="match status" value="1"/>
</dbReference>
<dbReference type="Pfam" id="PF03795">
    <property type="entry name" value="YCII"/>
    <property type="match status" value="1"/>
</dbReference>
<dbReference type="Gene3D" id="3.10.180.10">
    <property type="entry name" value="2,3-Dihydroxybiphenyl 1,2-Dioxygenase, domain 1"/>
    <property type="match status" value="1"/>
</dbReference>
<comment type="similarity">
    <text evidence="1">Belongs to the YciI family.</text>
</comment>
<dbReference type="SUPFAM" id="SSF54593">
    <property type="entry name" value="Glyoxalase/Bleomycin resistance protein/Dihydroxybiphenyl dioxygenase"/>
    <property type="match status" value="1"/>
</dbReference>
<feature type="domain" description="Glyoxalase/fosfomycin resistance/dioxygenase" evidence="2">
    <location>
        <begin position="141"/>
        <end position="264"/>
    </location>
</feature>
<proteinExistence type="inferred from homology"/>
<protein>
    <submittedName>
        <fullName evidence="4">PhnB-like protein</fullName>
    </submittedName>
</protein>
<dbReference type="InterPro" id="IPR028973">
    <property type="entry name" value="PhnB-like"/>
</dbReference>
<dbReference type="eggNOG" id="COG2764">
    <property type="taxonomic scope" value="Bacteria"/>
</dbReference>
<evidence type="ECO:0000259" key="2">
    <source>
        <dbReference type="Pfam" id="PF00903"/>
    </source>
</evidence>
<evidence type="ECO:0000259" key="3">
    <source>
        <dbReference type="Pfam" id="PF03795"/>
    </source>
</evidence>
<evidence type="ECO:0000256" key="1">
    <source>
        <dbReference type="ARBA" id="ARBA00007689"/>
    </source>
</evidence>